<dbReference type="EMBL" id="JACVEL010000002">
    <property type="protein sequence ID" value="MBC9811836.1"/>
    <property type="molecule type" value="Genomic_DNA"/>
</dbReference>
<evidence type="ECO:0000313" key="2">
    <source>
        <dbReference type="Proteomes" id="UP000652681"/>
    </source>
</evidence>
<dbReference type="InterPro" id="IPR048131">
    <property type="entry name" value="HAEPLYID-like"/>
</dbReference>
<dbReference type="NCBIfam" id="NF041634">
    <property type="entry name" value="HAEPLYID"/>
    <property type="match status" value="1"/>
</dbReference>
<accession>A0A8J6P870</accession>
<reference evidence="1" key="1">
    <citation type="submission" date="2020-09" db="EMBL/GenBank/DDBJ databases">
        <title>Taishania pollutisoli gen. nov., sp. nov., Isolated from Tetrabromobisphenol A-Contaminated Soil.</title>
        <authorList>
            <person name="Chen Q."/>
        </authorList>
    </citation>
    <scope>NUCLEOTIDE SEQUENCE</scope>
    <source>
        <strain evidence="1">CZZ-1</strain>
    </source>
</reference>
<organism evidence="1 2">
    <name type="scientific">Taishania pollutisoli</name>
    <dbReference type="NCBI Taxonomy" id="2766479"/>
    <lineage>
        <taxon>Bacteria</taxon>
        <taxon>Pseudomonadati</taxon>
        <taxon>Bacteroidota</taxon>
        <taxon>Flavobacteriia</taxon>
        <taxon>Flavobacteriales</taxon>
        <taxon>Crocinitomicaceae</taxon>
        <taxon>Taishania</taxon>
    </lineage>
</organism>
<sequence>MLSTIATSSAQTQNELPPKVRHAEPLYLDLVRDLGARKGEKEINVGIDFMNVRNYNQHVILAEYEFAPINRLGLEVETDFSFFKRTAEGEEVPNNKLECLRLSAQYSFWVSEKHRMTLAAGYTQIFEFPDFKNYGKSSAITGVGYNPFFVAAKRLGKNIHTLVYTSPVVEHDVLQRTTQVRWQINTAVHYSIPQTSHLIGIEINKEIEHGMFEMTVRPQVKIKCSKNLSLGLVAGIPVVRKHEHFSSFIRLIYEL</sequence>
<dbReference type="AlphaFoldDB" id="A0A8J6P870"/>
<protein>
    <submittedName>
        <fullName evidence="1">Phosphoribosylformylglycinamidine synthase</fullName>
    </submittedName>
</protein>
<name>A0A8J6P870_9FLAO</name>
<evidence type="ECO:0000313" key="1">
    <source>
        <dbReference type="EMBL" id="MBC9811836.1"/>
    </source>
</evidence>
<gene>
    <name evidence="1" type="ORF">H9Y05_05035</name>
</gene>
<dbReference type="Proteomes" id="UP000652681">
    <property type="component" value="Unassembled WGS sequence"/>
</dbReference>
<keyword evidence="2" id="KW-1185">Reference proteome</keyword>
<proteinExistence type="predicted"/>
<comment type="caution">
    <text evidence="1">The sequence shown here is derived from an EMBL/GenBank/DDBJ whole genome shotgun (WGS) entry which is preliminary data.</text>
</comment>